<proteinExistence type="predicted"/>
<dbReference type="InterPro" id="IPR050235">
    <property type="entry name" value="CK1_Ser-Thr_kinase"/>
</dbReference>
<dbReference type="Gene3D" id="1.10.510.10">
    <property type="entry name" value="Transferase(Phosphotransferase) domain 1"/>
    <property type="match status" value="1"/>
</dbReference>
<reference evidence="1" key="1">
    <citation type="submission" date="2025-08" db="UniProtKB">
        <authorList>
            <consortium name="RefSeq"/>
        </authorList>
    </citation>
    <scope>IDENTIFICATION</scope>
    <source>
        <tissue evidence="1">Whole insect</tissue>
    </source>
</reference>
<dbReference type="SUPFAM" id="SSF56112">
    <property type="entry name" value="Protein kinase-like (PK-like)"/>
    <property type="match status" value="1"/>
</dbReference>
<protein>
    <submittedName>
        <fullName evidence="1">Casein kinase I-like</fullName>
    </submittedName>
</protein>
<dbReference type="AlphaFoldDB" id="A0A6P7H4L0"/>
<sequence length="128" mass="15525">MGYPYDGRFLLGFEERLFSEAFVTSMFQERYQKIGETKRSTTIESLCEGQPEEWATYLRYVRKLDFSETPDYDYLRKIFRDLYEKKGYSDDMVFDWTDSLIAFFRRMIWLLRGLLSLVRFCQHCHGDI</sequence>
<evidence type="ECO:0000313" key="1">
    <source>
        <dbReference type="RefSeq" id="XP_028153477.1"/>
    </source>
</evidence>
<dbReference type="InParanoid" id="A0A6P7H4L0"/>
<gene>
    <name evidence="1" type="primary">LOC114346943</name>
</gene>
<name>A0A6P7H4L0_DIAVI</name>
<organism evidence="1">
    <name type="scientific">Diabrotica virgifera virgifera</name>
    <name type="common">western corn rootworm</name>
    <dbReference type="NCBI Taxonomy" id="50390"/>
    <lineage>
        <taxon>Eukaryota</taxon>
        <taxon>Metazoa</taxon>
        <taxon>Ecdysozoa</taxon>
        <taxon>Arthropoda</taxon>
        <taxon>Hexapoda</taxon>
        <taxon>Insecta</taxon>
        <taxon>Pterygota</taxon>
        <taxon>Neoptera</taxon>
        <taxon>Endopterygota</taxon>
        <taxon>Coleoptera</taxon>
        <taxon>Polyphaga</taxon>
        <taxon>Cucujiformia</taxon>
        <taxon>Chrysomeloidea</taxon>
        <taxon>Chrysomelidae</taxon>
        <taxon>Galerucinae</taxon>
        <taxon>Diabroticina</taxon>
        <taxon>Diabroticites</taxon>
        <taxon>Diabrotica</taxon>
    </lineage>
</organism>
<dbReference type="InterPro" id="IPR011009">
    <property type="entry name" value="Kinase-like_dom_sf"/>
</dbReference>
<dbReference type="PANTHER" id="PTHR11909">
    <property type="entry name" value="CASEIN KINASE-RELATED"/>
    <property type="match status" value="1"/>
</dbReference>
<dbReference type="RefSeq" id="XP_028153477.1">
    <property type="nucleotide sequence ID" value="XM_028297676.1"/>
</dbReference>
<accession>A0A6P7H4L0</accession>